<evidence type="ECO:0000313" key="1">
    <source>
        <dbReference type="EMBL" id="KAJ9093100.1"/>
    </source>
</evidence>
<dbReference type="Proteomes" id="UP001230649">
    <property type="component" value="Unassembled WGS sequence"/>
</dbReference>
<protein>
    <submittedName>
        <fullName evidence="1">Uncharacterized protein</fullName>
    </submittedName>
</protein>
<evidence type="ECO:0000313" key="2">
    <source>
        <dbReference type="Proteomes" id="UP001230649"/>
    </source>
</evidence>
<proteinExistence type="predicted"/>
<comment type="caution">
    <text evidence="1">The sequence shown here is derived from an EMBL/GenBank/DDBJ whole genome shotgun (WGS) entry which is preliminary data.</text>
</comment>
<keyword evidence="2" id="KW-1185">Reference proteome</keyword>
<organism evidence="1 2">
    <name type="scientific">Naganishia adeliensis</name>
    <dbReference type="NCBI Taxonomy" id="92952"/>
    <lineage>
        <taxon>Eukaryota</taxon>
        <taxon>Fungi</taxon>
        <taxon>Dikarya</taxon>
        <taxon>Basidiomycota</taxon>
        <taxon>Agaricomycotina</taxon>
        <taxon>Tremellomycetes</taxon>
        <taxon>Filobasidiales</taxon>
        <taxon>Filobasidiaceae</taxon>
        <taxon>Naganishia</taxon>
    </lineage>
</organism>
<reference evidence="1" key="1">
    <citation type="submission" date="2023-04" db="EMBL/GenBank/DDBJ databases">
        <title>Draft Genome sequencing of Naganishia species isolated from polar environments using Oxford Nanopore Technology.</title>
        <authorList>
            <person name="Leo P."/>
            <person name="Venkateswaran K."/>
        </authorList>
    </citation>
    <scope>NUCLEOTIDE SEQUENCE</scope>
    <source>
        <strain evidence="1">MNA-CCFEE 5262</strain>
    </source>
</reference>
<name>A0ACC2V190_9TREE</name>
<accession>A0ACC2V190</accession>
<sequence>MNVVDTLLPHLREHLPMLFKSTVLFFAIQSASYALSPALFPKTMQGMTRKERIEWSSKTVALVHALLIIPLAFKTYDDPELRQDPIFGYSPRVGNVLAFTCGHFIWDTIDSLFNASAGFVVHAVACLAVFGFSFGKFGVDKKFPTLSLVNDLLFVVAFFFARIIGGSRDSFVFFREMITRWDQIPTFLFLVYGVGNLALNGLNWLWFSKIIKRTIRTLKGGKTRAANGQEINGKAVNGNARQ</sequence>
<gene>
    <name evidence="1" type="ORF">QFC20_007208</name>
</gene>
<dbReference type="EMBL" id="JASBWS010000161">
    <property type="protein sequence ID" value="KAJ9093100.1"/>
    <property type="molecule type" value="Genomic_DNA"/>
</dbReference>